<evidence type="ECO:0000256" key="1">
    <source>
        <dbReference type="ARBA" id="ARBA00003618"/>
    </source>
</evidence>
<evidence type="ECO:0000256" key="5">
    <source>
        <dbReference type="ARBA" id="ARBA00022763"/>
    </source>
</evidence>
<protein>
    <recommendedName>
        <fullName evidence="3 9">DNA repair protein RecN</fullName>
    </recommendedName>
    <alternativeName>
        <fullName evidence="8 9">Recombination protein N</fullName>
    </alternativeName>
</protein>
<evidence type="ECO:0000313" key="12">
    <source>
        <dbReference type="Proteomes" id="UP001431656"/>
    </source>
</evidence>
<name>A0AAN0KGX5_9ACTN</name>
<dbReference type="InterPro" id="IPR027417">
    <property type="entry name" value="P-loop_NTPase"/>
</dbReference>
<evidence type="ECO:0000313" key="11">
    <source>
        <dbReference type="EMBL" id="BEH01410.1"/>
    </source>
</evidence>
<keyword evidence="7 9" id="KW-0234">DNA repair</keyword>
<comment type="function">
    <text evidence="1 9">May be involved in recombinational repair of damaged DNA.</text>
</comment>
<dbReference type="GO" id="GO:0006310">
    <property type="term" value="P:DNA recombination"/>
    <property type="evidence" value="ECO:0007669"/>
    <property type="project" value="InterPro"/>
</dbReference>
<dbReference type="GO" id="GO:0005524">
    <property type="term" value="F:ATP binding"/>
    <property type="evidence" value="ECO:0007669"/>
    <property type="project" value="UniProtKB-KW"/>
</dbReference>
<dbReference type="GO" id="GO:0006281">
    <property type="term" value="P:DNA repair"/>
    <property type="evidence" value="ECO:0007669"/>
    <property type="project" value="UniProtKB-KW"/>
</dbReference>
<dbReference type="NCBIfam" id="TIGR00634">
    <property type="entry name" value="recN"/>
    <property type="match status" value="1"/>
</dbReference>
<evidence type="ECO:0000256" key="4">
    <source>
        <dbReference type="ARBA" id="ARBA00022741"/>
    </source>
</evidence>
<evidence type="ECO:0000256" key="7">
    <source>
        <dbReference type="ARBA" id="ARBA00023204"/>
    </source>
</evidence>
<evidence type="ECO:0000256" key="9">
    <source>
        <dbReference type="PIRNR" id="PIRNR003128"/>
    </source>
</evidence>
<reference evidence="11" key="1">
    <citation type="journal article" date="2024" name="Int. J. Syst. Evol. Microbiol.">
        <title>Brooklawnia propionicigenes sp. nov., a facultatively anaerobic, propionate-producing bacterium isolated from a methanogenic reactor treating waste from cattle farms.</title>
        <authorList>
            <person name="Akita Y."/>
            <person name="Ueki A."/>
            <person name="Tonouchi A."/>
            <person name="Sugawara Y."/>
            <person name="Honma S."/>
            <person name="Kaku N."/>
            <person name="Ueki K."/>
        </authorList>
    </citation>
    <scope>NUCLEOTIDE SEQUENCE</scope>
    <source>
        <strain evidence="11">SH051</strain>
    </source>
</reference>
<evidence type="ECO:0000256" key="6">
    <source>
        <dbReference type="ARBA" id="ARBA00022840"/>
    </source>
</evidence>
<keyword evidence="6" id="KW-0067">ATP-binding</keyword>
<dbReference type="CDD" id="cd03241">
    <property type="entry name" value="ABC_RecN"/>
    <property type="match status" value="2"/>
</dbReference>
<dbReference type="PANTHER" id="PTHR11059:SF0">
    <property type="entry name" value="DNA REPAIR PROTEIN RECN"/>
    <property type="match status" value="1"/>
</dbReference>
<sequence>MLVELRISNLGVIADATIEPTAGMTVITGETGAGKTMIVSSLGLLLGERADASVVRRGSQRVIVEGRFNDLSAVTPLLDDIGAETEADELLVSRQVSKQGRSRVFVGGVQTPISKLAEVTGELATIHGQSEQIRLGDPDRQREVLDHAGGPELAALLDDYRGAYRRRDQLRTERDDLVHHAQERAREADLLQFGLEEISAADPRPGEDAELAAEASRLQAVDDLRLLAARASHALSGSDEGDLDDPGAVGLVGIARHELAGIARLDEQAGELALAARTITGQVNELAADVASYLADLDADPVRLEAVTSRRAQLAGLTRKYGSTIDEVLAWAANAAMRLSNLSRGDQRLSELDALIADLDATLLRLGGHITELREQAAARLAAAVQDELAALAMPHARLRFDLQPLPQPGPHGLEHVHLLFAANPGATPGPLAKVASGGELSRVRLGLEVVLAAGDPGHIFVFDEVDAGIGGSVAIEVGRRLARLAEYSQVIVVTHLAQVAAFASAHWVVSKSSDGQVTTSDLTLVTGAQREAELARMMGGLDDSSSGLAHARDLLELAHRP</sequence>
<dbReference type="FunFam" id="3.40.50.300:FF:000356">
    <property type="entry name" value="DNA repair protein RecN"/>
    <property type="match status" value="1"/>
</dbReference>
<dbReference type="InterPro" id="IPR004604">
    <property type="entry name" value="DNA_recomb/repair_RecN"/>
</dbReference>
<organism evidence="11 12">
    <name type="scientific">Brooklawnia propionicigenes</name>
    <dbReference type="NCBI Taxonomy" id="3041175"/>
    <lineage>
        <taxon>Bacteria</taxon>
        <taxon>Bacillati</taxon>
        <taxon>Actinomycetota</taxon>
        <taxon>Actinomycetes</taxon>
        <taxon>Propionibacteriales</taxon>
        <taxon>Propionibacteriaceae</taxon>
        <taxon>Brooklawnia</taxon>
    </lineage>
</organism>
<dbReference type="GO" id="GO:0009432">
    <property type="term" value="P:SOS response"/>
    <property type="evidence" value="ECO:0007669"/>
    <property type="project" value="TreeGrafter"/>
</dbReference>
<evidence type="ECO:0000259" key="10">
    <source>
        <dbReference type="Pfam" id="PF02463"/>
    </source>
</evidence>
<keyword evidence="12" id="KW-1185">Reference proteome</keyword>
<gene>
    <name evidence="11" type="primary">recN</name>
    <name evidence="11" type="ORF">brsh051_06910</name>
</gene>
<evidence type="ECO:0000256" key="2">
    <source>
        <dbReference type="ARBA" id="ARBA00009441"/>
    </source>
</evidence>
<dbReference type="AlphaFoldDB" id="A0AAN0KGX5"/>
<evidence type="ECO:0000256" key="8">
    <source>
        <dbReference type="ARBA" id="ARBA00033408"/>
    </source>
</evidence>
<dbReference type="Proteomes" id="UP001431656">
    <property type="component" value="Chromosome"/>
</dbReference>
<evidence type="ECO:0000256" key="3">
    <source>
        <dbReference type="ARBA" id="ARBA00021315"/>
    </source>
</evidence>
<dbReference type="GO" id="GO:0043590">
    <property type="term" value="C:bacterial nucleoid"/>
    <property type="evidence" value="ECO:0007669"/>
    <property type="project" value="TreeGrafter"/>
</dbReference>
<dbReference type="RefSeq" id="WP_286267603.1">
    <property type="nucleotide sequence ID" value="NZ_AP028056.1"/>
</dbReference>
<feature type="domain" description="RecF/RecN/SMC N-terminal" evidence="10">
    <location>
        <begin position="3"/>
        <end position="515"/>
    </location>
</feature>
<keyword evidence="4" id="KW-0547">Nucleotide-binding</keyword>
<accession>A0AAN0KGX5</accession>
<dbReference type="PIRSF" id="PIRSF003128">
    <property type="entry name" value="RecN"/>
    <property type="match status" value="1"/>
</dbReference>
<dbReference type="InterPro" id="IPR003395">
    <property type="entry name" value="RecF/RecN/SMC_N"/>
</dbReference>
<dbReference type="Pfam" id="PF02463">
    <property type="entry name" value="SMC_N"/>
    <property type="match status" value="1"/>
</dbReference>
<proteinExistence type="inferred from homology"/>
<dbReference type="SUPFAM" id="SSF52540">
    <property type="entry name" value="P-loop containing nucleoside triphosphate hydrolases"/>
    <property type="match status" value="2"/>
</dbReference>
<dbReference type="KEGG" id="broo:brsh051_06910"/>
<dbReference type="PANTHER" id="PTHR11059">
    <property type="entry name" value="DNA REPAIR PROTEIN RECN"/>
    <property type="match status" value="1"/>
</dbReference>
<dbReference type="Gene3D" id="3.40.50.300">
    <property type="entry name" value="P-loop containing nucleotide triphosphate hydrolases"/>
    <property type="match status" value="2"/>
</dbReference>
<keyword evidence="5 9" id="KW-0227">DNA damage</keyword>
<dbReference type="EMBL" id="AP028056">
    <property type="protein sequence ID" value="BEH01410.1"/>
    <property type="molecule type" value="Genomic_DNA"/>
</dbReference>
<comment type="similarity">
    <text evidence="2 9">Belongs to the RecN family.</text>
</comment>